<gene>
    <name evidence="7" type="ORF">EBN88_26825</name>
</gene>
<evidence type="ECO:0000256" key="3">
    <source>
        <dbReference type="ARBA" id="ARBA00022801"/>
    </source>
</evidence>
<name>A0A3M2L0K8_9ACTN</name>
<dbReference type="InterPro" id="IPR050491">
    <property type="entry name" value="AmpC-like"/>
</dbReference>
<feature type="domain" description="Beta-lactamase-related" evidence="6">
    <location>
        <begin position="31"/>
        <end position="334"/>
    </location>
</feature>
<dbReference type="SUPFAM" id="SSF56601">
    <property type="entry name" value="beta-lactamase/transpeptidase-like"/>
    <property type="match status" value="1"/>
</dbReference>
<dbReference type="PANTHER" id="PTHR46825">
    <property type="entry name" value="D-ALANYL-D-ALANINE-CARBOXYPEPTIDASE/ENDOPEPTIDASE AMPH"/>
    <property type="match status" value="1"/>
</dbReference>
<evidence type="ECO:0000256" key="4">
    <source>
        <dbReference type="ARBA" id="ARBA00023251"/>
    </source>
</evidence>
<evidence type="ECO:0000256" key="5">
    <source>
        <dbReference type="RuleBase" id="RU361140"/>
    </source>
</evidence>
<dbReference type="PROSITE" id="PS00336">
    <property type="entry name" value="BETA_LACTAMASE_C"/>
    <property type="match status" value="1"/>
</dbReference>
<dbReference type="GO" id="GO:0008800">
    <property type="term" value="F:beta-lactamase activity"/>
    <property type="evidence" value="ECO:0007669"/>
    <property type="project" value="UniProtKB-UniRule"/>
</dbReference>
<keyword evidence="8" id="KW-1185">Reference proteome</keyword>
<dbReference type="InterPro" id="IPR001586">
    <property type="entry name" value="Beta-lactam_class-C_AS"/>
</dbReference>
<keyword evidence="3 5" id="KW-0378">Hydrolase</keyword>
<dbReference type="Gene3D" id="3.40.710.10">
    <property type="entry name" value="DD-peptidase/beta-lactamase superfamily"/>
    <property type="match status" value="1"/>
</dbReference>
<dbReference type="InterPro" id="IPR001466">
    <property type="entry name" value="Beta-lactam-related"/>
</dbReference>
<dbReference type="Pfam" id="PF00144">
    <property type="entry name" value="Beta-lactamase"/>
    <property type="match status" value="1"/>
</dbReference>
<protein>
    <recommendedName>
        <fullName evidence="5">Beta-lactamase</fullName>
        <ecNumber evidence="5">3.5.2.6</ecNumber>
    </recommendedName>
</protein>
<dbReference type="EC" id="3.5.2.6" evidence="5"/>
<dbReference type="GO" id="GO:0030288">
    <property type="term" value="C:outer membrane-bounded periplasmic space"/>
    <property type="evidence" value="ECO:0007669"/>
    <property type="project" value="InterPro"/>
</dbReference>
<evidence type="ECO:0000313" key="7">
    <source>
        <dbReference type="EMBL" id="RMI30260.1"/>
    </source>
</evidence>
<evidence type="ECO:0000256" key="2">
    <source>
        <dbReference type="ARBA" id="ARBA00007840"/>
    </source>
</evidence>
<dbReference type="GO" id="GO:0046677">
    <property type="term" value="P:response to antibiotic"/>
    <property type="evidence" value="ECO:0007669"/>
    <property type="project" value="UniProtKB-UniRule"/>
</dbReference>
<comment type="catalytic activity">
    <reaction evidence="1 5">
        <text>a beta-lactam + H2O = a substituted beta-amino acid</text>
        <dbReference type="Rhea" id="RHEA:20401"/>
        <dbReference type="ChEBI" id="CHEBI:15377"/>
        <dbReference type="ChEBI" id="CHEBI:35627"/>
        <dbReference type="ChEBI" id="CHEBI:140347"/>
        <dbReference type="EC" id="3.5.2.6"/>
    </reaction>
</comment>
<organism evidence="7 8">
    <name type="scientific">Streptomyces triticirhizae</name>
    <dbReference type="NCBI Taxonomy" id="2483353"/>
    <lineage>
        <taxon>Bacteria</taxon>
        <taxon>Bacillati</taxon>
        <taxon>Actinomycetota</taxon>
        <taxon>Actinomycetes</taxon>
        <taxon>Kitasatosporales</taxon>
        <taxon>Streptomycetaceae</taxon>
        <taxon>Streptomyces</taxon>
    </lineage>
</organism>
<dbReference type="EMBL" id="RFFJ01000242">
    <property type="protein sequence ID" value="RMI30260.1"/>
    <property type="molecule type" value="Genomic_DNA"/>
</dbReference>
<keyword evidence="4 5" id="KW-0046">Antibiotic resistance</keyword>
<dbReference type="Proteomes" id="UP000278673">
    <property type="component" value="Unassembled WGS sequence"/>
</dbReference>
<comment type="caution">
    <text evidence="7">The sequence shown here is derived from an EMBL/GenBank/DDBJ whole genome shotgun (WGS) entry which is preliminary data.</text>
</comment>
<sequence>MSPITNWPDPGGSSSVSLTANTLAELVEETARAVGAGRPGAVAVGAVLGEETALHGAPPDTLFEIGSVSKTFTALTLARLVVRGTVDWETPLAALLLEARVPEGAGRAITLGQLALHTSGLPRLPHRLMPRGRRGALDPYARCTADALLAELAATRLRSAPGRKFRYSNFGAGLLGLALARHTGRSYDALIRDEIAAPLGMADTRVELDEERAARLAPGHSRTGRPRPRWHLADLAGAGGLHATTADLLKLALVELGDGSGELGRAVALTHETERRIHRAHTIHPGWYGTRLPASLGRHAVLFANGRTGGHHALLAVAPARQTAVVILSANARSVDRAGFDLLGRLSVDALVTRR</sequence>
<dbReference type="PANTHER" id="PTHR46825:SF9">
    <property type="entry name" value="BETA-LACTAMASE-RELATED DOMAIN-CONTAINING PROTEIN"/>
    <property type="match status" value="1"/>
</dbReference>
<evidence type="ECO:0000259" key="6">
    <source>
        <dbReference type="Pfam" id="PF00144"/>
    </source>
</evidence>
<proteinExistence type="inferred from homology"/>
<dbReference type="AlphaFoldDB" id="A0A3M2L0K8"/>
<accession>A0A3M2L0K8</accession>
<dbReference type="GO" id="GO:0017001">
    <property type="term" value="P:antibiotic catabolic process"/>
    <property type="evidence" value="ECO:0007669"/>
    <property type="project" value="InterPro"/>
</dbReference>
<comment type="similarity">
    <text evidence="2 5">Belongs to the class-C beta-lactamase family.</text>
</comment>
<reference evidence="7 8" key="1">
    <citation type="submission" date="2018-10" db="EMBL/GenBank/DDBJ databases">
        <title>Isolation, diversity and antifungal activity of actinobacteria from wheat.</title>
        <authorList>
            <person name="Han C."/>
        </authorList>
    </citation>
    <scope>NUCLEOTIDE SEQUENCE [LARGE SCALE GENOMIC DNA]</scope>
    <source>
        <strain evidence="7 8">NEAU-YY642</strain>
    </source>
</reference>
<evidence type="ECO:0000313" key="8">
    <source>
        <dbReference type="Proteomes" id="UP000278673"/>
    </source>
</evidence>
<evidence type="ECO:0000256" key="1">
    <source>
        <dbReference type="ARBA" id="ARBA00001526"/>
    </source>
</evidence>
<dbReference type="InterPro" id="IPR012338">
    <property type="entry name" value="Beta-lactam/transpept-like"/>
</dbReference>